<evidence type="ECO:0000313" key="3">
    <source>
        <dbReference type="Proteomes" id="UP000178109"/>
    </source>
</evidence>
<dbReference type="PIRSF" id="PIRSF004789">
    <property type="entry name" value="DR1281"/>
    <property type="match status" value="1"/>
</dbReference>
<name>A0A1G2BP50_9BACT</name>
<sequence length="263" mass="28170">MRIIFIGDIVGKIGRRALAVVLPKWKAEHQPDLVVANVENIAHGVGLTRSTLEEVRSAGVDFFTTGNHWADKSEGLDLFSDKSWPLIRPANWPGNVPGSGWKVIEVGATQVAIINLLGQVFMHKTCSSPFQALDAILKELPNSVKVILVDVQTEATSENTALGFYAAGRVSAVLGTHTHVGTIDARILSNHTAYITDIGMTGAVDSVIGDEPEGIIATFLDQLPRQHEIPETGEAQVNAVMIEVENAAGRATAIQRLDAAVVI</sequence>
<dbReference type="Pfam" id="PF13277">
    <property type="entry name" value="YmdB"/>
    <property type="match status" value="1"/>
</dbReference>
<dbReference type="Proteomes" id="UP000178109">
    <property type="component" value="Unassembled WGS sequence"/>
</dbReference>
<organism evidence="2 3">
    <name type="scientific">Candidatus Komeilibacteria bacterium RIFCSPLOWO2_02_FULL_48_11</name>
    <dbReference type="NCBI Taxonomy" id="1798553"/>
    <lineage>
        <taxon>Bacteria</taxon>
        <taxon>Candidatus Komeiliibacteriota</taxon>
    </lineage>
</organism>
<dbReference type="InterPro" id="IPR005235">
    <property type="entry name" value="YmdB-like"/>
</dbReference>
<proteinExistence type="predicted"/>
<dbReference type="InterPro" id="IPR029052">
    <property type="entry name" value="Metallo-depent_PP-like"/>
</dbReference>
<accession>A0A1G2BP50</accession>
<dbReference type="STRING" id="1798553.A3H70_01690"/>
<dbReference type="EMBL" id="MHKO01000058">
    <property type="protein sequence ID" value="OGY90914.1"/>
    <property type="molecule type" value="Genomic_DNA"/>
</dbReference>
<gene>
    <name evidence="2" type="ORF">A3H70_01690</name>
</gene>
<protein>
    <recommendedName>
        <fullName evidence="4">Metallophosphoesterase</fullName>
    </recommendedName>
</protein>
<evidence type="ECO:0000313" key="2">
    <source>
        <dbReference type="EMBL" id="OGY90914.1"/>
    </source>
</evidence>
<dbReference type="SUPFAM" id="SSF56300">
    <property type="entry name" value="Metallo-dependent phosphatases"/>
    <property type="match status" value="1"/>
</dbReference>
<evidence type="ECO:0008006" key="4">
    <source>
        <dbReference type="Google" id="ProtNLM"/>
    </source>
</evidence>
<evidence type="ECO:0000256" key="1">
    <source>
        <dbReference type="PIRSR" id="PIRSR004789-50"/>
    </source>
</evidence>
<dbReference type="AlphaFoldDB" id="A0A1G2BP50"/>
<dbReference type="GO" id="GO:0004113">
    <property type="term" value="F:2',3'-cyclic-nucleotide 3'-phosphodiesterase activity"/>
    <property type="evidence" value="ECO:0007669"/>
    <property type="project" value="TreeGrafter"/>
</dbReference>
<comment type="caution">
    <text evidence="2">The sequence shown here is derived from an EMBL/GenBank/DDBJ whole genome shotgun (WGS) entry which is preliminary data.</text>
</comment>
<dbReference type="PANTHER" id="PTHR36303">
    <property type="entry name" value="2',3'-CYCLIC-NUCLEOTIDE 2'-PHOSPHODIESTERASE"/>
    <property type="match status" value="1"/>
</dbReference>
<feature type="active site" description="Proton donor" evidence="1">
    <location>
        <position position="68"/>
    </location>
</feature>
<reference evidence="2 3" key="1">
    <citation type="journal article" date="2016" name="Nat. Commun.">
        <title>Thousands of microbial genomes shed light on interconnected biogeochemical processes in an aquifer system.</title>
        <authorList>
            <person name="Anantharaman K."/>
            <person name="Brown C.T."/>
            <person name="Hug L.A."/>
            <person name="Sharon I."/>
            <person name="Castelle C.J."/>
            <person name="Probst A.J."/>
            <person name="Thomas B.C."/>
            <person name="Singh A."/>
            <person name="Wilkins M.J."/>
            <person name="Karaoz U."/>
            <person name="Brodie E.L."/>
            <person name="Williams K.H."/>
            <person name="Hubbard S.S."/>
            <person name="Banfield J.F."/>
        </authorList>
    </citation>
    <scope>NUCLEOTIDE SEQUENCE [LARGE SCALE GENOMIC DNA]</scope>
</reference>
<dbReference type="PANTHER" id="PTHR36303:SF1">
    <property type="entry name" value="2',3'-CYCLIC-NUCLEOTIDE 2'-PHOSPHODIESTERASE"/>
    <property type="match status" value="1"/>
</dbReference>
<dbReference type="Gene3D" id="3.60.21.10">
    <property type="match status" value="1"/>
</dbReference>